<dbReference type="InterPro" id="IPR036282">
    <property type="entry name" value="Glutathione-S-Trfase_C_sf"/>
</dbReference>
<dbReference type="InterPro" id="IPR036249">
    <property type="entry name" value="Thioredoxin-like_sf"/>
</dbReference>
<dbReference type="PROSITE" id="PS50404">
    <property type="entry name" value="GST_NTER"/>
    <property type="match status" value="1"/>
</dbReference>
<dbReference type="Gene3D" id="1.20.1050.10">
    <property type="match status" value="1"/>
</dbReference>
<dbReference type="SFLD" id="SFLDG00358">
    <property type="entry name" value="Main_(cytGST)"/>
    <property type="match status" value="1"/>
</dbReference>
<evidence type="ECO:0000259" key="4">
    <source>
        <dbReference type="PROSITE" id="PS50405"/>
    </source>
</evidence>
<dbReference type="InterPro" id="IPR010987">
    <property type="entry name" value="Glutathione-S-Trfase_C-like"/>
</dbReference>
<feature type="domain" description="GST N-terminal" evidence="3">
    <location>
        <begin position="21"/>
        <end position="106"/>
    </location>
</feature>
<accession>A0A7S2QC38</accession>
<dbReference type="Gene3D" id="3.40.30.10">
    <property type="entry name" value="Glutaredoxin"/>
    <property type="match status" value="1"/>
</dbReference>
<comment type="similarity">
    <text evidence="1 2">Belongs to the GST superfamily.</text>
</comment>
<dbReference type="AlphaFoldDB" id="A0A7S2QC38"/>
<evidence type="ECO:0000259" key="3">
    <source>
        <dbReference type="PROSITE" id="PS50404"/>
    </source>
</evidence>
<proteinExistence type="inferred from homology"/>
<dbReference type="PANTHER" id="PTHR44051:SF8">
    <property type="entry name" value="GLUTATHIONE S-TRANSFERASE GSTA"/>
    <property type="match status" value="1"/>
</dbReference>
<dbReference type="SFLD" id="SFLDG01151">
    <property type="entry name" value="Main.2:_Nu-like"/>
    <property type="match status" value="1"/>
</dbReference>
<dbReference type="InterPro" id="IPR004045">
    <property type="entry name" value="Glutathione_S-Trfase_N"/>
</dbReference>
<dbReference type="SUPFAM" id="SSF47616">
    <property type="entry name" value="GST C-terminal domain-like"/>
    <property type="match status" value="1"/>
</dbReference>
<gene>
    <name evidence="5" type="ORF">BRAN1462_LOCUS56350</name>
</gene>
<dbReference type="InterPro" id="IPR004046">
    <property type="entry name" value="GST_C"/>
</dbReference>
<dbReference type="PANTHER" id="PTHR44051">
    <property type="entry name" value="GLUTATHIONE S-TRANSFERASE-RELATED"/>
    <property type="match status" value="1"/>
</dbReference>
<dbReference type="Pfam" id="PF02798">
    <property type="entry name" value="GST_N"/>
    <property type="match status" value="1"/>
</dbReference>
<dbReference type="Pfam" id="PF00043">
    <property type="entry name" value="GST_C"/>
    <property type="match status" value="1"/>
</dbReference>
<evidence type="ECO:0000256" key="1">
    <source>
        <dbReference type="ARBA" id="ARBA00007409"/>
    </source>
</evidence>
<dbReference type="SFLD" id="SFLDS00019">
    <property type="entry name" value="Glutathione_Transferase_(cytos"/>
    <property type="match status" value="1"/>
</dbReference>
<evidence type="ECO:0000256" key="2">
    <source>
        <dbReference type="RuleBase" id="RU003494"/>
    </source>
</evidence>
<dbReference type="EMBL" id="HBGW01088894">
    <property type="protein sequence ID" value="CAD9638528.1"/>
    <property type="molecule type" value="Transcribed_RNA"/>
</dbReference>
<dbReference type="CDD" id="cd03048">
    <property type="entry name" value="GST_N_Ure2p_like"/>
    <property type="match status" value="1"/>
</dbReference>
<organism evidence="5">
    <name type="scientific">Zooxanthella nutricula</name>
    <dbReference type="NCBI Taxonomy" id="1333877"/>
    <lineage>
        <taxon>Eukaryota</taxon>
        <taxon>Sar</taxon>
        <taxon>Alveolata</taxon>
        <taxon>Dinophyceae</taxon>
        <taxon>Peridiniales</taxon>
        <taxon>Peridiniales incertae sedis</taxon>
        <taxon>Zooxanthella</taxon>
    </lineage>
</organism>
<evidence type="ECO:0008006" key="6">
    <source>
        <dbReference type="Google" id="ProtNLM"/>
    </source>
</evidence>
<reference evidence="5" key="1">
    <citation type="submission" date="2021-01" db="EMBL/GenBank/DDBJ databases">
        <authorList>
            <person name="Corre E."/>
            <person name="Pelletier E."/>
            <person name="Niang G."/>
            <person name="Scheremetjew M."/>
            <person name="Finn R."/>
            <person name="Kale V."/>
            <person name="Holt S."/>
            <person name="Cochrane G."/>
            <person name="Meng A."/>
            <person name="Brown T."/>
            <person name="Cohen L."/>
        </authorList>
    </citation>
    <scope>NUCLEOTIDE SEQUENCE</scope>
    <source>
        <strain evidence="5">RCC3387</strain>
    </source>
</reference>
<name>A0A7S2QC38_9DINO</name>
<sequence>MARHITKFARLVPPDGSVSSDGKLVLYGADTPNTWKPAALLEEMEIPYDVVFVNIMKNEQKQPDYLAMNPNGRTPTLLDRTVCPPFSVFESGAIMLYVAEKHGTPLLPEKPEPKSEVVQWLMWQMSALGPMVGNCMYMKRIAAPVQDDVSKVQFGIDRFHNETVRLLTILETRLNNRDYLCGPDRGVFTIADIACFGYAAQHFWASVDISDMPFLSAWIARVGARPSIKSAATVPGISISEGFPTFEQIRTDETIQSQLLESAAKAGRPYFGWKDMQELWGKPAEDAAVPFASHVPGSEAK</sequence>
<dbReference type="SUPFAM" id="SSF52833">
    <property type="entry name" value="Thioredoxin-like"/>
    <property type="match status" value="1"/>
</dbReference>
<evidence type="ECO:0000313" key="5">
    <source>
        <dbReference type="EMBL" id="CAD9638528.1"/>
    </source>
</evidence>
<protein>
    <recommendedName>
        <fullName evidence="6">Glutathione transferase</fullName>
    </recommendedName>
</protein>
<dbReference type="InterPro" id="IPR040079">
    <property type="entry name" value="Glutathione_S-Trfase"/>
</dbReference>
<feature type="domain" description="GST C-terminal" evidence="4">
    <location>
        <begin position="110"/>
        <end position="246"/>
    </location>
</feature>
<dbReference type="PROSITE" id="PS50405">
    <property type="entry name" value="GST_CTER"/>
    <property type="match status" value="1"/>
</dbReference>